<dbReference type="InterPro" id="IPR036259">
    <property type="entry name" value="MFS_trans_sf"/>
</dbReference>
<feature type="domain" description="Major facilitator superfamily (MFS) profile" evidence="6">
    <location>
        <begin position="1"/>
        <end position="448"/>
    </location>
</feature>
<feature type="transmembrane region" description="Helical" evidence="5">
    <location>
        <begin position="371"/>
        <end position="389"/>
    </location>
</feature>
<proteinExistence type="predicted"/>
<feature type="transmembrane region" description="Helical" evidence="5">
    <location>
        <begin position="88"/>
        <end position="109"/>
    </location>
</feature>
<feature type="transmembrane region" description="Helical" evidence="5">
    <location>
        <begin position="337"/>
        <end position="359"/>
    </location>
</feature>
<dbReference type="SUPFAM" id="SSF103473">
    <property type="entry name" value="MFS general substrate transporter"/>
    <property type="match status" value="1"/>
</dbReference>
<dbReference type="Proteomes" id="UP001075354">
    <property type="component" value="Chromosome 8"/>
</dbReference>
<dbReference type="PANTHER" id="PTHR48021">
    <property type="match status" value="1"/>
</dbReference>
<feature type="transmembrane region" description="Helical" evidence="5">
    <location>
        <begin position="62"/>
        <end position="82"/>
    </location>
</feature>
<dbReference type="InterPro" id="IPR005829">
    <property type="entry name" value="Sugar_transporter_CS"/>
</dbReference>
<dbReference type="InterPro" id="IPR005828">
    <property type="entry name" value="MFS_sugar_transport-like"/>
</dbReference>
<name>A0AAV7XNZ0_9NEOP</name>
<feature type="transmembrane region" description="Helical" evidence="5">
    <location>
        <begin position="145"/>
        <end position="167"/>
    </location>
</feature>
<evidence type="ECO:0000256" key="4">
    <source>
        <dbReference type="ARBA" id="ARBA00023136"/>
    </source>
</evidence>
<keyword evidence="2 5" id="KW-0812">Transmembrane</keyword>
<evidence type="ECO:0000313" key="8">
    <source>
        <dbReference type="Proteomes" id="UP001075354"/>
    </source>
</evidence>
<dbReference type="PROSITE" id="PS50850">
    <property type="entry name" value="MFS"/>
    <property type="match status" value="1"/>
</dbReference>
<feature type="transmembrane region" description="Helical" evidence="5">
    <location>
        <begin position="238"/>
        <end position="263"/>
    </location>
</feature>
<dbReference type="Gene3D" id="1.20.1250.20">
    <property type="entry name" value="MFS general substrate transporter like domains"/>
    <property type="match status" value="1"/>
</dbReference>
<dbReference type="GO" id="GO:0016020">
    <property type="term" value="C:membrane"/>
    <property type="evidence" value="ECO:0007669"/>
    <property type="project" value="UniProtKB-SubCell"/>
</dbReference>
<evidence type="ECO:0000313" key="7">
    <source>
        <dbReference type="EMBL" id="KAJ1525152.1"/>
    </source>
</evidence>
<keyword evidence="4 5" id="KW-0472">Membrane</keyword>
<keyword evidence="8" id="KW-1185">Reference proteome</keyword>
<dbReference type="AlphaFoldDB" id="A0AAV7XNZ0"/>
<comment type="subcellular location">
    <subcellularLocation>
        <location evidence="1">Membrane</location>
        <topology evidence="1">Multi-pass membrane protein</topology>
    </subcellularLocation>
</comment>
<reference evidence="7" key="1">
    <citation type="submission" date="2022-12" db="EMBL/GenBank/DDBJ databases">
        <title>Chromosome-level genome assembly of the bean flower thrips Megalurothrips usitatus.</title>
        <authorList>
            <person name="Ma L."/>
            <person name="Liu Q."/>
            <person name="Li H."/>
            <person name="Cai W."/>
        </authorList>
    </citation>
    <scope>NUCLEOTIDE SEQUENCE</scope>
    <source>
        <strain evidence="7">Cailab_2022a</strain>
    </source>
</reference>
<comment type="caution">
    <text evidence="7">The sequence shown here is derived from an EMBL/GenBank/DDBJ whole genome shotgun (WGS) entry which is preliminary data.</text>
</comment>
<dbReference type="InterPro" id="IPR020846">
    <property type="entry name" value="MFS_dom"/>
</dbReference>
<keyword evidence="3 5" id="KW-1133">Transmembrane helix</keyword>
<evidence type="ECO:0000256" key="2">
    <source>
        <dbReference type="ARBA" id="ARBA00022692"/>
    </source>
</evidence>
<evidence type="ECO:0000256" key="1">
    <source>
        <dbReference type="ARBA" id="ARBA00004141"/>
    </source>
</evidence>
<evidence type="ECO:0000259" key="6">
    <source>
        <dbReference type="PROSITE" id="PS50850"/>
    </source>
</evidence>
<sequence>MGLVQGMAIGWSSPALAKLMTGQGPFTPSTEEASWIVSLYDLGCGLGVLVGAAVFSLAGRRVTLLVGPVSFSAWCLLTYFAPSPPFLMAARALAGAGQGMCMSFSFIYVGEVATPAMRGPLILTVTLLLPVGQLVAYTVGPAVSFWGQALAPLPGAVLSALLMLTVMEETPFYLAMRGRHDALESTLARLRGRRAGEDPGEAVLDEAAAVREAVERQQRDAASWKDTLRPPGAKRAALIVLVESGALAMAGVTTVLAFTQQIFERAGTPVRPEVSAASLIAIKVVMVLVSMFLIERLGRRLQLGLGALTNSLAMTGVGVNAVPQVLMSELLSQRAKAVVAPVAVVVVSLTSFGLNKAFLLVGGRYGFHLPFALYALTNMAVSIFTFLVVPETKGKTLAEVQDMLRGMAARKTSWRPADGVVRAKNSLELTYVFGDANKTSLALAREQD</sequence>
<gene>
    <name evidence="7" type="ORF">ONE63_009988</name>
</gene>
<dbReference type="PROSITE" id="PS00217">
    <property type="entry name" value="SUGAR_TRANSPORT_2"/>
    <property type="match status" value="1"/>
</dbReference>
<feature type="transmembrane region" description="Helical" evidence="5">
    <location>
        <begin position="33"/>
        <end position="55"/>
    </location>
</feature>
<dbReference type="GO" id="GO:0022857">
    <property type="term" value="F:transmembrane transporter activity"/>
    <property type="evidence" value="ECO:0007669"/>
    <property type="project" value="InterPro"/>
</dbReference>
<dbReference type="PANTHER" id="PTHR48021:SF46">
    <property type="entry name" value="MAJOR FACILITATOR SUPERFAMILY (MFS) PROFILE DOMAIN-CONTAINING PROTEIN"/>
    <property type="match status" value="1"/>
</dbReference>
<dbReference type="InterPro" id="IPR050549">
    <property type="entry name" value="MFS_Trehalose_Transporter"/>
</dbReference>
<feature type="transmembrane region" description="Helical" evidence="5">
    <location>
        <begin position="121"/>
        <end position="139"/>
    </location>
</feature>
<accession>A0AAV7XNZ0</accession>
<evidence type="ECO:0000256" key="3">
    <source>
        <dbReference type="ARBA" id="ARBA00022989"/>
    </source>
</evidence>
<feature type="transmembrane region" description="Helical" evidence="5">
    <location>
        <begin position="275"/>
        <end position="294"/>
    </location>
</feature>
<protein>
    <recommendedName>
        <fullName evidence="6">Major facilitator superfamily (MFS) profile domain-containing protein</fullName>
    </recommendedName>
</protein>
<evidence type="ECO:0000256" key="5">
    <source>
        <dbReference type="SAM" id="Phobius"/>
    </source>
</evidence>
<dbReference type="EMBL" id="JAPTSV010000008">
    <property type="protein sequence ID" value="KAJ1525152.1"/>
    <property type="molecule type" value="Genomic_DNA"/>
</dbReference>
<dbReference type="Pfam" id="PF00083">
    <property type="entry name" value="Sugar_tr"/>
    <property type="match status" value="1"/>
</dbReference>
<organism evidence="7 8">
    <name type="scientific">Megalurothrips usitatus</name>
    <name type="common">bean blossom thrips</name>
    <dbReference type="NCBI Taxonomy" id="439358"/>
    <lineage>
        <taxon>Eukaryota</taxon>
        <taxon>Metazoa</taxon>
        <taxon>Ecdysozoa</taxon>
        <taxon>Arthropoda</taxon>
        <taxon>Hexapoda</taxon>
        <taxon>Insecta</taxon>
        <taxon>Pterygota</taxon>
        <taxon>Neoptera</taxon>
        <taxon>Paraneoptera</taxon>
        <taxon>Thysanoptera</taxon>
        <taxon>Terebrantia</taxon>
        <taxon>Thripoidea</taxon>
        <taxon>Thripidae</taxon>
        <taxon>Megalurothrips</taxon>
    </lineage>
</organism>
<dbReference type="PROSITE" id="PS00216">
    <property type="entry name" value="SUGAR_TRANSPORT_1"/>
    <property type="match status" value="1"/>
</dbReference>